<dbReference type="EMBL" id="JACCBV010000001">
    <property type="protein sequence ID" value="NYE19684.1"/>
    <property type="molecule type" value="Genomic_DNA"/>
</dbReference>
<evidence type="ECO:0000256" key="1">
    <source>
        <dbReference type="PIRSR" id="PIRSR613078-2"/>
    </source>
</evidence>
<proteinExistence type="predicted"/>
<evidence type="ECO:0000313" key="3">
    <source>
        <dbReference type="Proteomes" id="UP000576969"/>
    </source>
</evidence>
<dbReference type="InterPro" id="IPR013078">
    <property type="entry name" value="His_Pase_superF_clade-1"/>
</dbReference>
<sequence>MISLALVRHAKSDWSVVKRPDGRMIDDHDRPLNARGRRDAPRMAQRLADAGFRADVVLSSTALRARLTAEAFADALGAPLTLDEELYGAPPKTLWTVVSAAGHPRVVVVAHDPGMSALAAHLSRDRIEHMPTCAVATFAWDTEDWAVADALEPVDWTFDTPR</sequence>
<comment type="caution">
    <text evidence="2">The sequence shown here is derived from an EMBL/GenBank/DDBJ whole genome shotgun (WGS) entry which is preliminary data.</text>
</comment>
<evidence type="ECO:0000313" key="2">
    <source>
        <dbReference type="EMBL" id="NYE19684.1"/>
    </source>
</evidence>
<dbReference type="SUPFAM" id="SSF53254">
    <property type="entry name" value="Phosphoglycerate mutase-like"/>
    <property type="match status" value="1"/>
</dbReference>
<dbReference type="PANTHER" id="PTHR47623:SF1">
    <property type="entry name" value="OS09G0287300 PROTEIN"/>
    <property type="match status" value="1"/>
</dbReference>
<dbReference type="GO" id="GO:0016787">
    <property type="term" value="F:hydrolase activity"/>
    <property type="evidence" value="ECO:0007669"/>
    <property type="project" value="UniProtKB-KW"/>
</dbReference>
<accession>A0A7Y9GNB3</accession>
<dbReference type="Pfam" id="PF00300">
    <property type="entry name" value="His_Phos_1"/>
    <property type="match status" value="1"/>
</dbReference>
<name>A0A7Y9GNB3_9MICO</name>
<dbReference type="AlphaFoldDB" id="A0A7Y9GNB3"/>
<keyword evidence="2" id="KW-0378">Hydrolase</keyword>
<gene>
    <name evidence="2" type="ORF">BJ991_001712</name>
</gene>
<organism evidence="2 3">
    <name type="scientific">Microbacterium immunditiarum</name>
    <dbReference type="NCBI Taxonomy" id="337480"/>
    <lineage>
        <taxon>Bacteria</taxon>
        <taxon>Bacillati</taxon>
        <taxon>Actinomycetota</taxon>
        <taxon>Actinomycetes</taxon>
        <taxon>Micrococcales</taxon>
        <taxon>Microbacteriaceae</taxon>
        <taxon>Microbacterium</taxon>
    </lineage>
</organism>
<dbReference type="CDD" id="cd07067">
    <property type="entry name" value="HP_PGM_like"/>
    <property type="match status" value="1"/>
</dbReference>
<dbReference type="InterPro" id="IPR029033">
    <property type="entry name" value="His_PPase_superfam"/>
</dbReference>
<dbReference type="RefSeq" id="WP_179489177.1">
    <property type="nucleotide sequence ID" value="NZ_JACCBV010000001.1"/>
</dbReference>
<protein>
    <submittedName>
        <fullName evidence="2">Phosphohistidine phosphatase</fullName>
        <ecNumber evidence="2">3.1.3.-</ecNumber>
    </submittedName>
</protein>
<keyword evidence="3" id="KW-1185">Reference proteome</keyword>
<dbReference type="Gene3D" id="3.40.50.1240">
    <property type="entry name" value="Phosphoglycerate mutase-like"/>
    <property type="match status" value="1"/>
</dbReference>
<dbReference type="Proteomes" id="UP000576969">
    <property type="component" value="Unassembled WGS sequence"/>
</dbReference>
<dbReference type="EC" id="3.1.3.-" evidence="2"/>
<feature type="binding site" evidence="1">
    <location>
        <position position="64"/>
    </location>
    <ligand>
        <name>substrate</name>
    </ligand>
</feature>
<reference evidence="2 3" key="1">
    <citation type="submission" date="2020-07" db="EMBL/GenBank/DDBJ databases">
        <title>Sequencing the genomes of 1000 actinobacteria strains.</title>
        <authorList>
            <person name="Klenk H.-P."/>
        </authorList>
    </citation>
    <scope>NUCLEOTIDE SEQUENCE [LARGE SCALE GENOMIC DNA]</scope>
    <source>
        <strain evidence="2 3">DSM 24662</strain>
    </source>
</reference>
<dbReference type="SMART" id="SM00855">
    <property type="entry name" value="PGAM"/>
    <property type="match status" value="1"/>
</dbReference>
<dbReference type="PANTHER" id="PTHR47623">
    <property type="entry name" value="OS09G0287300 PROTEIN"/>
    <property type="match status" value="1"/>
</dbReference>